<evidence type="ECO:0008006" key="3">
    <source>
        <dbReference type="Google" id="ProtNLM"/>
    </source>
</evidence>
<dbReference type="RefSeq" id="WP_164649050.1">
    <property type="nucleotide sequence ID" value="NZ_CP047475.1"/>
</dbReference>
<dbReference type="AlphaFoldDB" id="A0A7Z2YE98"/>
<dbReference type="EMBL" id="CP047475">
    <property type="protein sequence ID" value="QIA64141.1"/>
    <property type="molecule type" value="Genomic_DNA"/>
</dbReference>
<proteinExistence type="predicted"/>
<sequence>MKKTMALVMASTALFGCQSMNSQQESSAQEAVYSQSVSLKSALWFNKMPTFGDNPEFNLHGSLVLEQKEGLPAELDIDRITLHQGGDSYLLTADQFELRGYSESQWEIAFALPIELSETQPVDVFVYFEQEGNLSWVSEQGVTVEVVY</sequence>
<evidence type="ECO:0000313" key="2">
    <source>
        <dbReference type="Proteomes" id="UP000464262"/>
    </source>
</evidence>
<dbReference type="PROSITE" id="PS51257">
    <property type="entry name" value="PROKAR_LIPOPROTEIN"/>
    <property type="match status" value="1"/>
</dbReference>
<accession>A0A7Z2YE98</accession>
<organism evidence="1 2">
    <name type="scientific">Vibrio astriarenae</name>
    <dbReference type="NCBI Taxonomy" id="1481923"/>
    <lineage>
        <taxon>Bacteria</taxon>
        <taxon>Pseudomonadati</taxon>
        <taxon>Pseudomonadota</taxon>
        <taxon>Gammaproteobacteria</taxon>
        <taxon>Vibrionales</taxon>
        <taxon>Vibrionaceae</taxon>
        <taxon>Vibrio</taxon>
    </lineage>
</organism>
<name>A0A7Z2YE98_9VIBR</name>
<evidence type="ECO:0000313" key="1">
    <source>
        <dbReference type="EMBL" id="QIA64141.1"/>
    </source>
</evidence>
<reference evidence="1 2" key="1">
    <citation type="submission" date="2020-01" db="EMBL/GenBank/DDBJ databases">
        <title>Whole genome and functional gene identification of agarase of Vibrio HN897.</title>
        <authorList>
            <person name="Liu Y."/>
            <person name="Zhao Z."/>
        </authorList>
    </citation>
    <scope>NUCLEOTIDE SEQUENCE [LARGE SCALE GENOMIC DNA]</scope>
    <source>
        <strain evidence="1 2">HN897</strain>
    </source>
</reference>
<keyword evidence="2" id="KW-1185">Reference proteome</keyword>
<dbReference type="Proteomes" id="UP000464262">
    <property type="component" value="Chromosome 1"/>
</dbReference>
<dbReference type="KEGG" id="vas:GT360_11720"/>
<gene>
    <name evidence="1" type="ORF">GT360_11720</name>
</gene>
<protein>
    <recommendedName>
        <fullName evidence="3">DNA polymerase III subunit beta</fullName>
    </recommendedName>
</protein>